<keyword evidence="2" id="KW-0540">Nuclease</keyword>
<dbReference type="GO" id="GO:0016787">
    <property type="term" value="F:hydrolase activity"/>
    <property type="evidence" value="ECO:0007669"/>
    <property type="project" value="UniProtKB-KW"/>
</dbReference>
<accession>A0A3B1A3H6</accession>
<evidence type="ECO:0000256" key="6">
    <source>
        <dbReference type="ARBA" id="ARBA00038093"/>
    </source>
</evidence>
<dbReference type="EMBL" id="UOFU01000004">
    <property type="protein sequence ID" value="VAW92719.1"/>
    <property type="molecule type" value="Genomic_DNA"/>
</dbReference>
<dbReference type="InterPro" id="IPR002716">
    <property type="entry name" value="PIN_dom"/>
</dbReference>
<reference evidence="8" key="1">
    <citation type="submission" date="2018-06" db="EMBL/GenBank/DDBJ databases">
        <authorList>
            <person name="Zhirakovskaya E."/>
        </authorList>
    </citation>
    <scope>NUCLEOTIDE SEQUENCE</scope>
</reference>
<dbReference type="CDD" id="cd18733">
    <property type="entry name" value="PIN_RfVapC1-like"/>
    <property type="match status" value="1"/>
</dbReference>
<keyword evidence="5" id="KW-0460">Magnesium</keyword>
<dbReference type="PANTHER" id="PTHR33653">
    <property type="entry name" value="RIBONUCLEASE VAPC2"/>
    <property type="match status" value="1"/>
</dbReference>
<evidence type="ECO:0000313" key="8">
    <source>
        <dbReference type="EMBL" id="VAW92719.1"/>
    </source>
</evidence>
<dbReference type="SUPFAM" id="SSF88723">
    <property type="entry name" value="PIN domain-like"/>
    <property type="match status" value="1"/>
</dbReference>
<keyword evidence="3" id="KW-0479">Metal-binding</keyword>
<gene>
    <name evidence="8" type="ORF">MNBD_GAMMA20-1955</name>
</gene>
<feature type="domain" description="PIN" evidence="7">
    <location>
        <begin position="4"/>
        <end position="128"/>
    </location>
</feature>
<proteinExistence type="inferred from homology"/>
<evidence type="ECO:0000256" key="1">
    <source>
        <dbReference type="ARBA" id="ARBA00001946"/>
    </source>
</evidence>
<evidence type="ECO:0000256" key="3">
    <source>
        <dbReference type="ARBA" id="ARBA00022723"/>
    </source>
</evidence>
<keyword evidence="4" id="KW-0378">Hydrolase</keyword>
<dbReference type="InterPro" id="IPR050556">
    <property type="entry name" value="Type_II_TA_system_RNase"/>
</dbReference>
<dbReference type="Pfam" id="PF01850">
    <property type="entry name" value="PIN"/>
    <property type="match status" value="1"/>
</dbReference>
<dbReference type="Gene3D" id="3.40.50.1010">
    <property type="entry name" value="5'-nuclease"/>
    <property type="match status" value="1"/>
</dbReference>
<dbReference type="InterPro" id="IPR029060">
    <property type="entry name" value="PIN-like_dom_sf"/>
</dbReference>
<comment type="similarity">
    <text evidence="6">Belongs to the PINc/VapC protein family.</text>
</comment>
<organism evidence="8">
    <name type="scientific">hydrothermal vent metagenome</name>
    <dbReference type="NCBI Taxonomy" id="652676"/>
    <lineage>
        <taxon>unclassified sequences</taxon>
        <taxon>metagenomes</taxon>
        <taxon>ecological metagenomes</taxon>
    </lineage>
</organism>
<dbReference type="GO" id="GO:0004518">
    <property type="term" value="F:nuclease activity"/>
    <property type="evidence" value="ECO:0007669"/>
    <property type="project" value="UniProtKB-KW"/>
</dbReference>
<dbReference type="AlphaFoldDB" id="A0A3B1A3H6"/>
<sequence>MGTVIDTNMFIDAENGRLDLNSLDALSDDGDAYIAAITISELLTGVHLAKTANIRIQRSAFVEGIIAKIPVLEFNEKVARCYGGLYAHFLKPRAKSNANVHDLQIAATCIAHGFAVLTNNVSDFKKVPGLNIIQPK</sequence>
<comment type="cofactor">
    <cofactor evidence="1">
        <name>Mg(2+)</name>
        <dbReference type="ChEBI" id="CHEBI:18420"/>
    </cofactor>
</comment>
<dbReference type="PANTHER" id="PTHR33653:SF1">
    <property type="entry name" value="RIBONUCLEASE VAPC2"/>
    <property type="match status" value="1"/>
</dbReference>
<evidence type="ECO:0000259" key="7">
    <source>
        <dbReference type="Pfam" id="PF01850"/>
    </source>
</evidence>
<protein>
    <recommendedName>
        <fullName evidence="7">PIN domain-containing protein</fullName>
    </recommendedName>
</protein>
<evidence type="ECO:0000256" key="4">
    <source>
        <dbReference type="ARBA" id="ARBA00022801"/>
    </source>
</evidence>
<dbReference type="GO" id="GO:0046872">
    <property type="term" value="F:metal ion binding"/>
    <property type="evidence" value="ECO:0007669"/>
    <property type="project" value="UniProtKB-KW"/>
</dbReference>
<name>A0A3B1A3H6_9ZZZZ</name>
<evidence type="ECO:0000256" key="5">
    <source>
        <dbReference type="ARBA" id="ARBA00022842"/>
    </source>
</evidence>
<evidence type="ECO:0000256" key="2">
    <source>
        <dbReference type="ARBA" id="ARBA00022722"/>
    </source>
</evidence>